<protein>
    <submittedName>
        <fullName evidence="1">Uncharacterized protein</fullName>
    </submittedName>
</protein>
<reference evidence="1 2" key="1">
    <citation type="journal article" date="2019" name="Emerg. Microbes Infect.">
        <title>Comprehensive subspecies identification of 175 nontuberculous mycobacteria species based on 7547 genomic profiles.</title>
        <authorList>
            <person name="Matsumoto Y."/>
            <person name="Kinjo T."/>
            <person name="Motooka D."/>
            <person name="Nabeya D."/>
            <person name="Jung N."/>
            <person name="Uechi K."/>
            <person name="Horii T."/>
            <person name="Iida T."/>
            <person name="Fujita J."/>
            <person name="Nakamura S."/>
        </authorList>
    </citation>
    <scope>NUCLEOTIDE SEQUENCE [LARGE SCALE GENOMIC DNA]</scope>
    <source>
        <strain evidence="1 2">JCM 6370</strain>
    </source>
</reference>
<dbReference type="AlphaFoldDB" id="A0A7I7UL44"/>
<keyword evidence="2" id="KW-1185">Reference proteome</keyword>
<accession>A0A7I7UL44</accession>
<dbReference type="EMBL" id="AP022599">
    <property type="protein sequence ID" value="BBY82105.1"/>
    <property type="molecule type" value="Genomic_DNA"/>
</dbReference>
<gene>
    <name evidence="1" type="ORF">MPUL_32630</name>
</gene>
<organism evidence="1 2">
    <name type="scientific">Mycolicibacterium pulveris</name>
    <name type="common">Mycobacterium pulveris</name>
    <dbReference type="NCBI Taxonomy" id="36813"/>
    <lineage>
        <taxon>Bacteria</taxon>
        <taxon>Bacillati</taxon>
        <taxon>Actinomycetota</taxon>
        <taxon>Actinomycetes</taxon>
        <taxon>Mycobacteriales</taxon>
        <taxon>Mycobacteriaceae</taxon>
        <taxon>Mycolicibacterium</taxon>
    </lineage>
</organism>
<name>A0A7I7UL44_MYCPV</name>
<evidence type="ECO:0000313" key="1">
    <source>
        <dbReference type="EMBL" id="BBY82105.1"/>
    </source>
</evidence>
<dbReference type="Proteomes" id="UP000467252">
    <property type="component" value="Chromosome"/>
</dbReference>
<sequence>MTDKPINHHLAATRQLAEQLADHPDSVLVDALTNGFGNLESLIRNQPDDHPVINAGPLDEFPITKTFVNMLENAMPNYVTRADAAAATAAASIVCIKALEAQIRALAARIDGK</sequence>
<proteinExistence type="predicted"/>
<dbReference type="RefSeq" id="WP_163901941.1">
    <property type="nucleotide sequence ID" value="NZ_AP022599.1"/>
</dbReference>
<evidence type="ECO:0000313" key="2">
    <source>
        <dbReference type="Proteomes" id="UP000467252"/>
    </source>
</evidence>